<dbReference type="GO" id="GO:0031295">
    <property type="term" value="P:T cell costimulation"/>
    <property type="evidence" value="ECO:0007669"/>
    <property type="project" value="TreeGrafter"/>
</dbReference>
<evidence type="ECO:0000256" key="1">
    <source>
        <dbReference type="ARBA" id="ARBA00004251"/>
    </source>
</evidence>
<dbReference type="EMBL" id="CAWUFR010002043">
    <property type="protein sequence ID" value="CAK6984663.1"/>
    <property type="molecule type" value="Genomic_DNA"/>
</dbReference>
<dbReference type="Proteomes" id="UP001314229">
    <property type="component" value="Unassembled WGS sequence"/>
</dbReference>
<dbReference type="Gene3D" id="2.60.40.10">
    <property type="entry name" value="Immunoglobulins"/>
    <property type="match status" value="1"/>
</dbReference>
<dbReference type="InterPro" id="IPR013783">
    <property type="entry name" value="Ig-like_fold"/>
</dbReference>
<keyword evidence="8" id="KW-0675">Receptor</keyword>
<evidence type="ECO:0000256" key="6">
    <source>
        <dbReference type="ARBA" id="ARBA00023136"/>
    </source>
</evidence>
<gene>
    <name evidence="14" type="ORF">FSCOSCO3_A001418</name>
</gene>
<feature type="domain" description="Ig-like" evidence="13">
    <location>
        <begin position="11"/>
        <end position="125"/>
    </location>
</feature>
<dbReference type="InterPro" id="IPR013106">
    <property type="entry name" value="Ig_V-set"/>
</dbReference>
<feature type="signal peptide" evidence="12">
    <location>
        <begin position="1"/>
        <end position="19"/>
    </location>
</feature>
<evidence type="ECO:0000256" key="2">
    <source>
        <dbReference type="ARBA" id="ARBA00022475"/>
    </source>
</evidence>
<evidence type="ECO:0000256" key="4">
    <source>
        <dbReference type="ARBA" id="ARBA00022729"/>
    </source>
</evidence>
<evidence type="ECO:0000256" key="3">
    <source>
        <dbReference type="ARBA" id="ARBA00022692"/>
    </source>
</evidence>
<keyword evidence="9" id="KW-0325">Glycoprotein</keyword>
<dbReference type="GO" id="GO:0009897">
    <property type="term" value="C:external side of plasma membrane"/>
    <property type="evidence" value="ECO:0007669"/>
    <property type="project" value="TreeGrafter"/>
</dbReference>
<keyword evidence="7" id="KW-1015">Disulfide bond</keyword>
<evidence type="ECO:0000259" key="13">
    <source>
        <dbReference type="PROSITE" id="PS50835"/>
    </source>
</evidence>
<dbReference type="GO" id="GO:0071222">
    <property type="term" value="P:cellular response to lipopolysaccharide"/>
    <property type="evidence" value="ECO:0007669"/>
    <property type="project" value="TreeGrafter"/>
</dbReference>
<dbReference type="PANTHER" id="PTHR25466">
    <property type="entry name" value="T-LYMPHOCYTE ACTIVATION ANTIGEN"/>
    <property type="match status" value="1"/>
</dbReference>
<dbReference type="AlphaFoldDB" id="A0AAV1QMD1"/>
<dbReference type="InterPro" id="IPR003599">
    <property type="entry name" value="Ig_sub"/>
</dbReference>
<keyword evidence="2" id="KW-1003">Cell membrane</keyword>
<dbReference type="GO" id="GO:0042130">
    <property type="term" value="P:negative regulation of T cell proliferation"/>
    <property type="evidence" value="ECO:0007669"/>
    <property type="project" value="TreeGrafter"/>
</dbReference>
<organism evidence="14 15">
    <name type="scientific">Scomber scombrus</name>
    <name type="common">Atlantic mackerel</name>
    <name type="synonym">Scomber vernalis</name>
    <dbReference type="NCBI Taxonomy" id="13677"/>
    <lineage>
        <taxon>Eukaryota</taxon>
        <taxon>Metazoa</taxon>
        <taxon>Chordata</taxon>
        <taxon>Craniata</taxon>
        <taxon>Vertebrata</taxon>
        <taxon>Euteleostomi</taxon>
        <taxon>Actinopterygii</taxon>
        <taxon>Neopterygii</taxon>
        <taxon>Teleostei</taxon>
        <taxon>Neoteleostei</taxon>
        <taxon>Acanthomorphata</taxon>
        <taxon>Pelagiaria</taxon>
        <taxon>Scombriformes</taxon>
        <taxon>Scombridae</taxon>
        <taxon>Scomber</taxon>
    </lineage>
</organism>
<dbReference type="GO" id="GO:0006955">
    <property type="term" value="P:immune response"/>
    <property type="evidence" value="ECO:0007669"/>
    <property type="project" value="TreeGrafter"/>
</dbReference>
<evidence type="ECO:0000256" key="7">
    <source>
        <dbReference type="ARBA" id="ARBA00023157"/>
    </source>
</evidence>
<comment type="caution">
    <text evidence="14">The sequence shown here is derived from an EMBL/GenBank/DDBJ whole genome shotgun (WGS) entry which is preliminary data.</text>
</comment>
<dbReference type="GO" id="GO:0007166">
    <property type="term" value="P:cell surface receptor signaling pathway"/>
    <property type="evidence" value="ECO:0007669"/>
    <property type="project" value="TreeGrafter"/>
</dbReference>
<reference evidence="14 15" key="1">
    <citation type="submission" date="2024-01" db="EMBL/GenBank/DDBJ databases">
        <authorList>
            <person name="Alioto T."/>
            <person name="Alioto T."/>
            <person name="Gomez Garrido J."/>
        </authorList>
    </citation>
    <scope>NUCLEOTIDE SEQUENCE [LARGE SCALE GENOMIC DNA]</scope>
</reference>
<dbReference type="PANTHER" id="PTHR25466:SF14">
    <property type="entry name" value="BUTYROPHILIN SUBFAMILY 2 MEMBER A2-LIKE-RELATED"/>
    <property type="match status" value="1"/>
</dbReference>
<keyword evidence="5 11" id="KW-1133">Transmembrane helix</keyword>
<dbReference type="GO" id="GO:0042102">
    <property type="term" value="P:positive regulation of T cell proliferation"/>
    <property type="evidence" value="ECO:0007669"/>
    <property type="project" value="TreeGrafter"/>
</dbReference>
<evidence type="ECO:0000256" key="9">
    <source>
        <dbReference type="ARBA" id="ARBA00023180"/>
    </source>
</evidence>
<name>A0AAV1QMD1_SCOSC</name>
<evidence type="ECO:0000313" key="15">
    <source>
        <dbReference type="Proteomes" id="UP001314229"/>
    </source>
</evidence>
<evidence type="ECO:0000256" key="5">
    <source>
        <dbReference type="ARBA" id="ARBA00022989"/>
    </source>
</evidence>
<comment type="subcellular location">
    <subcellularLocation>
        <location evidence="1">Cell membrane</location>
        <topology evidence="1">Single-pass type I membrane protein</topology>
    </subcellularLocation>
</comment>
<dbReference type="PROSITE" id="PS50835">
    <property type="entry name" value="IG_LIKE"/>
    <property type="match status" value="1"/>
</dbReference>
<protein>
    <submittedName>
        <fullName evidence="14">Erythroid membrane-associated protein-like</fullName>
    </submittedName>
</protein>
<sequence length="202" mass="22764">MKIFAAFVILLQVSQQASAETFKVKEGDASVLLPCKVTAPLPEDTVVEWKRLNPEITVHRRSDNRDQPGEQNQLFRTRTSLRQDAVQSGDLSLTLKNITPLDQGTFTCSASQGQKTLFSKQVELQVYTIDEKYYFDLYVTFLVLFIITLFGGVLSAVLVYKKYIMKAEGNAKTRRYDNALFSCRLRATPRRVAMTTPCPPAG</sequence>
<evidence type="ECO:0000256" key="11">
    <source>
        <dbReference type="SAM" id="Phobius"/>
    </source>
</evidence>
<keyword evidence="6 11" id="KW-0472">Membrane</keyword>
<proteinExistence type="predicted"/>
<keyword evidence="15" id="KW-1185">Reference proteome</keyword>
<feature type="transmembrane region" description="Helical" evidence="11">
    <location>
        <begin position="137"/>
        <end position="160"/>
    </location>
</feature>
<dbReference type="InterPro" id="IPR007110">
    <property type="entry name" value="Ig-like_dom"/>
</dbReference>
<keyword evidence="10" id="KW-0393">Immunoglobulin domain</keyword>
<feature type="chain" id="PRO_5043841711" evidence="12">
    <location>
        <begin position="20"/>
        <end position="202"/>
    </location>
</feature>
<evidence type="ECO:0000256" key="8">
    <source>
        <dbReference type="ARBA" id="ARBA00023170"/>
    </source>
</evidence>
<dbReference type="InterPro" id="IPR051713">
    <property type="entry name" value="T-cell_Activation_Regulation"/>
</dbReference>
<evidence type="ECO:0000256" key="12">
    <source>
        <dbReference type="SAM" id="SignalP"/>
    </source>
</evidence>
<dbReference type="SMART" id="SM00409">
    <property type="entry name" value="IG"/>
    <property type="match status" value="1"/>
</dbReference>
<dbReference type="SUPFAM" id="SSF48726">
    <property type="entry name" value="Immunoglobulin"/>
    <property type="match status" value="1"/>
</dbReference>
<accession>A0AAV1QMD1</accession>
<dbReference type="Pfam" id="PF07686">
    <property type="entry name" value="V-set"/>
    <property type="match status" value="1"/>
</dbReference>
<dbReference type="InterPro" id="IPR036179">
    <property type="entry name" value="Ig-like_dom_sf"/>
</dbReference>
<evidence type="ECO:0000313" key="14">
    <source>
        <dbReference type="EMBL" id="CAK6984663.1"/>
    </source>
</evidence>
<keyword evidence="4 12" id="KW-0732">Signal</keyword>
<evidence type="ECO:0000256" key="10">
    <source>
        <dbReference type="ARBA" id="ARBA00023319"/>
    </source>
</evidence>
<dbReference type="SMART" id="SM00406">
    <property type="entry name" value="IGv"/>
    <property type="match status" value="1"/>
</dbReference>
<keyword evidence="3 11" id="KW-0812">Transmembrane</keyword>